<keyword evidence="5" id="KW-1185">Reference proteome</keyword>
<feature type="region of interest" description="Disordered" evidence="1">
    <location>
        <begin position="449"/>
        <end position="509"/>
    </location>
</feature>
<evidence type="ECO:0000259" key="2">
    <source>
        <dbReference type="Pfam" id="PF00188"/>
    </source>
</evidence>
<dbReference type="PANTHER" id="PTHR31157">
    <property type="entry name" value="SCP DOMAIN-CONTAINING PROTEIN"/>
    <property type="match status" value="1"/>
</dbReference>
<dbReference type="PANTHER" id="PTHR31157:SF1">
    <property type="entry name" value="SCP DOMAIN-CONTAINING PROTEIN"/>
    <property type="match status" value="1"/>
</dbReference>
<feature type="domain" description="SCP" evidence="2">
    <location>
        <begin position="515"/>
        <end position="627"/>
    </location>
</feature>
<feature type="compositionally biased region" description="Low complexity" evidence="1">
    <location>
        <begin position="373"/>
        <end position="383"/>
    </location>
</feature>
<gene>
    <name evidence="4" type="ORF">J116_002210</name>
</gene>
<feature type="compositionally biased region" description="Low complexity" evidence="1">
    <location>
        <begin position="462"/>
        <end position="473"/>
    </location>
</feature>
<protein>
    <submittedName>
        <fullName evidence="4">RNA polymerase subunit sigma</fullName>
    </submittedName>
</protein>
<dbReference type="AlphaFoldDB" id="A0A1D3DM97"/>
<dbReference type="eggNOG" id="COG2340">
    <property type="taxonomic scope" value="Bacteria"/>
</dbReference>
<dbReference type="InterPro" id="IPR013325">
    <property type="entry name" value="RNA_pol_sigma_r2"/>
</dbReference>
<dbReference type="GO" id="GO:0006352">
    <property type="term" value="P:DNA-templated transcription initiation"/>
    <property type="evidence" value="ECO:0007669"/>
    <property type="project" value="InterPro"/>
</dbReference>
<name>A0A1D3DM97_9ACTN</name>
<evidence type="ECO:0000313" key="5">
    <source>
        <dbReference type="Proteomes" id="UP000095329"/>
    </source>
</evidence>
<reference evidence="4 5" key="1">
    <citation type="journal article" date="2013" name="Genome Announc.">
        <title>Genome Sequence of Streptomyces violaceusniger Strain SPC6, a Halotolerant Streptomycete That Exhibits Rapid Growth and Development.</title>
        <authorList>
            <person name="Chen X."/>
            <person name="Zhang B."/>
            <person name="Zhang W."/>
            <person name="Wu X."/>
            <person name="Zhang M."/>
            <person name="Chen T."/>
            <person name="Liu G."/>
            <person name="Dyson P."/>
        </authorList>
    </citation>
    <scope>NUCLEOTIDE SEQUENCE [LARGE SCALE GENOMIC DNA]</scope>
    <source>
        <strain evidence="4 5">SPC6</strain>
    </source>
</reference>
<comment type="caution">
    <text evidence="4">The sequence shown here is derived from an EMBL/GenBank/DDBJ whole genome shotgun (WGS) entry which is preliminary data.</text>
</comment>
<dbReference type="Gene3D" id="1.10.1740.10">
    <property type="match status" value="1"/>
</dbReference>
<feature type="region of interest" description="Disordered" evidence="1">
    <location>
        <begin position="351"/>
        <end position="396"/>
    </location>
</feature>
<dbReference type="GO" id="GO:0003700">
    <property type="term" value="F:DNA-binding transcription factor activity"/>
    <property type="evidence" value="ECO:0007669"/>
    <property type="project" value="InterPro"/>
</dbReference>
<feature type="compositionally biased region" description="Low complexity" evidence="1">
    <location>
        <begin position="490"/>
        <end position="504"/>
    </location>
</feature>
<sequence>MHRDSEHIPELVSAARAGDGRAREQLVEDYLPLVYNVVGRALDGHADVDDVVQDTMFRALDGLGGLREPSRFRSWLVAIAMNQIRRRWNDRQQAPVATLERVTERPDPSGDFVDLTILRLGLSGQRREVAEATRWLDEDDRALLSLWWQEASGGLTRAELAEALGVPARHAAVRVQRMKAQLETGRVVVRALAAKPRCGALARLTEDWDGRPAPVWRKRVARHARGCRACGGHWADLIPAEGLLAGLALVVPLSGFPPVPGVGGGAMAVTAASTGLPDGATGAVTDGAAGATGAAWDTGAGAADGTAAMAMAADGTRAAAWGGPGEAAAESTAATAADGVSVAALSGTTRAEAGGSGAGGPAGGEYGVGGPAGDPAGAHGVDGSVEGAAGTGTQGGAVPVADGAGTGAAQGLAGPAGGAARWRVPAAVGGLVVGGALLAALWPVTPDAPAPVPDGPPPRGHAAPVTPSAAPTPSRTPSPSPSPTAPPSPTVSVTPRPTPTATRTAEPDTAQRLTALVNTRRAEAGCAPLRLDPRLTAAARAHARDMVARGYFAHADPEGRHADTRMADAGYRAGAWAENLHQGTEDPAVVVEDWMDGSIHQDNMLGCHYRDTGVAAVPGPEGTVWVQTLAGPA</sequence>
<dbReference type="InterPro" id="IPR035940">
    <property type="entry name" value="CAP_sf"/>
</dbReference>
<dbReference type="CDD" id="cd05379">
    <property type="entry name" value="CAP_bacterial"/>
    <property type="match status" value="1"/>
</dbReference>
<organism evidence="4 5">
    <name type="scientific">Streptomyces thermolilacinus SPC6</name>
    <dbReference type="NCBI Taxonomy" id="1306406"/>
    <lineage>
        <taxon>Bacteria</taxon>
        <taxon>Bacillati</taxon>
        <taxon>Actinomycetota</taxon>
        <taxon>Actinomycetes</taxon>
        <taxon>Kitasatosporales</taxon>
        <taxon>Streptomycetaceae</taxon>
        <taxon>Streptomyces</taxon>
    </lineage>
</organism>
<accession>A0A1D3DM97</accession>
<dbReference type="Gene3D" id="3.40.33.10">
    <property type="entry name" value="CAP"/>
    <property type="match status" value="1"/>
</dbReference>
<dbReference type="SUPFAM" id="SSF55797">
    <property type="entry name" value="PR-1-like"/>
    <property type="match status" value="1"/>
</dbReference>
<dbReference type="EMBL" id="ASHX02000001">
    <property type="protein sequence ID" value="OEJ93456.1"/>
    <property type="molecule type" value="Genomic_DNA"/>
</dbReference>
<dbReference type="SUPFAM" id="SSF88946">
    <property type="entry name" value="Sigma2 domain of RNA polymerase sigma factors"/>
    <property type="match status" value="1"/>
</dbReference>
<dbReference type="NCBIfam" id="TIGR02937">
    <property type="entry name" value="sigma70-ECF"/>
    <property type="match status" value="1"/>
</dbReference>
<dbReference type="RefSeq" id="WP_023590994.1">
    <property type="nucleotide sequence ID" value="NZ_ASHX02000001.1"/>
</dbReference>
<dbReference type="eggNOG" id="COG1595">
    <property type="taxonomic scope" value="Bacteria"/>
</dbReference>
<dbReference type="Proteomes" id="UP000095329">
    <property type="component" value="Unassembled WGS sequence"/>
</dbReference>
<dbReference type="InterPro" id="IPR007627">
    <property type="entry name" value="RNA_pol_sigma70_r2"/>
</dbReference>
<dbReference type="OrthoDB" id="8611574at2"/>
<feature type="domain" description="RNA polymerase sigma-70 region 2" evidence="3">
    <location>
        <begin position="26"/>
        <end position="92"/>
    </location>
</feature>
<evidence type="ECO:0000256" key="1">
    <source>
        <dbReference type="SAM" id="MobiDB-lite"/>
    </source>
</evidence>
<dbReference type="Pfam" id="PF04542">
    <property type="entry name" value="Sigma70_r2"/>
    <property type="match status" value="1"/>
</dbReference>
<evidence type="ECO:0000313" key="4">
    <source>
        <dbReference type="EMBL" id="OEJ93456.1"/>
    </source>
</evidence>
<feature type="compositionally biased region" description="Pro residues" evidence="1">
    <location>
        <begin position="449"/>
        <end position="459"/>
    </location>
</feature>
<evidence type="ECO:0000259" key="3">
    <source>
        <dbReference type="Pfam" id="PF04542"/>
    </source>
</evidence>
<dbReference type="Pfam" id="PF00188">
    <property type="entry name" value="CAP"/>
    <property type="match status" value="1"/>
</dbReference>
<dbReference type="STRING" id="1306406.J116_002210"/>
<dbReference type="InterPro" id="IPR014284">
    <property type="entry name" value="RNA_pol_sigma-70_dom"/>
</dbReference>
<proteinExistence type="predicted"/>
<feature type="compositionally biased region" description="Pro residues" evidence="1">
    <location>
        <begin position="474"/>
        <end position="489"/>
    </location>
</feature>
<dbReference type="InterPro" id="IPR014044">
    <property type="entry name" value="CAP_dom"/>
</dbReference>
<feature type="compositionally biased region" description="Gly residues" evidence="1">
    <location>
        <begin position="354"/>
        <end position="372"/>
    </location>
</feature>